<dbReference type="GO" id="GO:0015379">
    <property type="term" value="F:potassium:chloride symporter activity"/>
    <property type="evidence" value="ECO:0007669"/>
    <property type="project" value="InterPro"/>
</dbReference>
<feature type="transmembrane region" description="Helical" evidence="13">
    <location>
        <begin position="255"/>
        <end position="276"/>
    </location>
</feature>
<reference evidence="14 15" key="1">
    <citation type="submission" date="2019-02" db="EMBL/GenBank/DDBJ databases">
        <title>Deep-cultivation of Planctomycetes and their phenomic and genomic characterization uncovers novel biology.</title>
        <authorList>
            <person name="Wiegand S."/>
            <person name="Jogler M."/>
            <person name="Boedeker C."/>
            <person name="Pinto D."/>
            <person name="Vollmers J."/>
            <person name="Rivas-Marin E."/>
            <person name="Kohn T."/>
            <person name="Peeters S.H."/>
            <person name="Heuer A."/>
            <person name="Rast P."/>
            <person name="Oberbeckmann S."/>
            <person name="Bunk B."/>
            <person name="Jeske O."/>
            <person name="Meyerdierks A."/>
            <person name="Storesund J.E."/>
            <person name="Kallscheuer N."/>
            <person name="Luecker S."/>
            <person name="Lage O.M."/>
            <person name="Pohl T."/>
            <person name="Merkel B.J."/>
            <person name="Hornburger P."/>
            <person name="Mueller R.-W."/>
            <person name="Bruemmer F."/>
            <person name="Labrenz M."/>
            <person name="Spormann A.M."/>
            <person name="Op den Camp H."/>
            <person name="Overmann J."/>
            <person name="Amann R."/>
            <person name="Jetten M.S.M."/>
            <person name="Mascher T."/>
            <person name="Medema M.H."/>
            <person name="Devos D.P."/>
            <person name="Kaster A.-K."/>
            <person name="Ovreas L."/>
            <person name="Rohde M."/>
            <person name="Galperin M.Y."/>
            <person name="Jogler C."/>
        </authorList>
    </citation>
    <scope>NUCLEOTIDE SEQUENCE [LARGE SCALE GENOMIC DNA]</scope>
    <source>
        <strain evidence="14 15">Mal48</strain>
    </source>
</reference>
<evidence type="ECO:0000256" key="11">
    <source>
        <dbReference type="ARBA" id="ARBA00023136"/>
    </source>
</evidence>
<keyword evidence="11 13" id="KW-0472">Membrane</keyword>
<keyword evidence="9 13" id="KW-1133">Transmembrane helix</keyword>
<organism evidence="14 15">
    <name type="scientific">Thalassoglobus polymorphus</name>
    <dbReference type="NCBI Taxonomy" id="2527994"/>
    <lineage>
        <taxon>Bacteria</taxon>
        <taxon>Pseudomonadati</taxon>
        <taxon>Planctomycetota</taxon>
        <taxon>Planctomycetia</taxon>
        <taxon>Planctomycetales</taxon>
        <taxon>Planctomycetaceae</taxon>
        <taxon>Thalassoglobus</taxon>
    </lineage>
</organism>
<evidence type="ECO:0000313" key="15">
    <source>
        <dbReference type="Proteomes" id="UP000315724"/>
    </source>
</evidence>
<keyword evidence="5" id="KW-0997">Cell inner membrane</keyword>
<dbReference type="GO" id="GO:0005886">
    <property type="term" value="C:plasma membrane"/>
    <property type="evidence" value="ECO:0007669"/>
    <property type="project" value="UniProtKB-SubCell"/>
</dbReference>
<sequence length="523" mass="57180">MNWFVVARMLGMLGLLVGASMVFSLPWAFPAVGKVETFEHDGFWGLIGAIACSLGLGGGLYLWGRFDKHASILRKEAFATVGLGWILAGVLGALPFLLSGSESAPGVKLTPIDAFFESVSGFTTTGASLLTELEDPDLVPRCVMFWRSFTHWLGGMGIIVLFVAILGQLGAGGKAMLKREVPGPITESVRPRVQESALLMWSIYVALSALETVLLMLAHVPLYDALCHSFGTMATGGFSTHNASAGHYNGGPVEAIILVFMILAGVNFSLYYLVFRHRKAELTWKQRIKFLTRDPEFRAYLALIGVTSLVLTISLMANEIYPDTLTALRHSLFTSVSIMTTTGFGSEDFSNWTEFSKGLIFLLMFVGGCAGSTAGGIKVIRWVLLGKIFFLEIEKAFRPNVVRPVRLGKSVIDDRVRNDVVVYFCMIMVIFLSSWLLLITIEPDDLWAKHDEHTAAEKLIDCATAVASTLNNIGPGLGVIGPADNYSGFSQQGKALLTLLMLLGRLELFAILVLFSPQFWRKQ</sequence>
<comment type="subcellular location">
    <subcellularLocation>
        <location evidence="1">Cell inner membrane</location>
        <topology evidence="1">Multi-pass membrane protein</topology>
    </subcellularLocation>
</comment>
<evidence type="ECO:0000313" key="14">
    <source>
        <dbReference type="EMBL" id="QDT35161.1"/>
    </source>
</evidence>
<feature type="transmembrane region" description="Helical" evidence="13">
    <location>
        <begin position="76"/>
        <end position="98"/>
    </location>
</feature>
<proteinExistence type="inferred from homology"/>
<dbReference type="Proteomes" id="UP000315724">
    <property type="component" value="Chromosome"/>
</dbReference>
<keyword evidence="7 13" id="KW-0812">Transmembrane</keyword>
<keyword evidence="10" id="KW-0406">Ion transport</keyword>
<dbReference type="KEGG" id="tpol:Mal48_44360"/>
<keyword evidence="6" id="KW-0633">Potassium transport</keyword>
<evidence type="ECO:0000256" key="5">
    <source>
        <dbReference type="ARBA" id="ARBA00022519"/>
    </source>
</evidence>
<feature type="transmembrane region" description="Helical" evidence="13">
    <location>
        <begin position="297"/>
        <end position="317"/>
    </location>
</feature>
<evidence type="ECO:0000256" key="12">
    <source>
        <dbReference type="PIRSR" id="PIRSR006247-1"/>
    </source>
</evidence>
<feature type="binding site" evidence="12">
    <location>
        <position position="341"/>
    </location>
    <ligand>
        <name>K(+)</name>
        <dbReference type="ChEBI" id="CHEBI:29103"/>
    </ligand>
</feature>
<protein>
    <submittedName>
        <fullName evidence="14">Trk system potassium uptake protein TrkH</fullName>
    </submittedName>
</protein>
<gene>
    <name evidence="14" type="primary">trkH</name>
    <name evidence="14" type="ORF">Mal48_44360</name>
</gene>
<name>A0A517QU45_9PLAN</name>
<evidence type="ECO:0000256" key="1">
    <source>
        <dbReference type="ARBA" id="ARBA00004429"/>
    </source>
</evidence>
<feature type="binding site" evidence="12">
    <location>
        <position position="124"/>
    </location>
    <ligand>
        <name>K(+)</name>
        <dbReference type="ChEBI" id="CHEBI:29103"/>
    </ligand>
</feature>
<accession>A0A517QU45</accession>
<dbReference type="AlphaFoldDB" id="A0A517QU45"/>
<feature type="transmembrane region" description="Helical" evidence="13">
    <location>
        <begin position="198"/>
        <end position="220"/>
    </location>
</feature>
<evidence type="ECO:0000256" key="7">
    <source>
        <dbReference type="ARBA" id="ARBA00022692"/>
    </source>
</evidence>
<comment type="similarity">
    <text evidence="2">Belongs to the TrkH potassium transport family.</text>
</comment>
<evidence type="ECO:0000256" key="10">
    <source>
        <dbReference type="ARBA" id="ARBA00023065"/>
    </source>
</evidence>
<dbReference type="PIRSF" id="PIRSF006247">
    <property type="entry name" value="TrkH"/>
    <property type="match status" value="1"/>
</dbReference>
<feature type="transmembrane region" description="Helical" evidence="13">
    <location>
        <begin position="495"/>
        <end position="515"/>
    </location>
</feature>
<feature type="binding site" evidence="12">
    <location>
        <position position="472"/>
    </location>
    <ligand>
        <name>K(+)</name>
        <dbReference type="ChEBI" id="CHEBI:29103"/>
    </ligand>
</feature>
<keyword evidence="3" id="KW-0813">Transport</keyword>
<dbReference type="PANTHER" id="PTHR32024">
    <property type="entry name" value="TRK SYSTEM POTASSIUM UPTAKE PROTEIN TRKG-RELATED"/>
    <property type="match status" value="1"/>
</dbReference>
<feature type="binding site" evidence="12">
    <location>
        <position position="125"/>
    </location>
    <ligand>
        <name>K(+)</name>
        <dbReference type="ChEBI" id="CHEBI:29103"/>
    </ligand>
</feature>
<keyword evidence="15" id="KW-1185">Reference proteome</keyword>
<keyword evidence="12" id="KW-0479">Metal-binding</keyword>
<keyword evidence="8 12" id="KW-0630">Potassium</keyword>
<evidence type="ECO:0000256" key="2">
    <source>
        <dbReference type="ARBA" id="ARBA00009137"/>
    </source>
</evidence>
<dbReference type="PANTHER" id="PTHR32024:SF2">
    <property type="entry name" value="TRK SYSTEM POTASSIUM UPTAKE PROTEIN TRKG-RELATED"/>
    <property type="match status" value="1"/>
</dbReference>
<evidence type="ECO:0000256" key="8">
    <source>
        <dbReference type="ARBA" id="ARBA00022958"/>
    </source>
</evidence>
<feature type="transmembrane region" description="Helical" evidence="13">
    <location>
        <begin position="149"/>
        <end position="169"/>
    </location>
</feature>
<feature type="transmembrane region" description="Helical" evidence="13">
    <location>
        <begin position="359"/>
        <end position="380"/>
    </location>
</feature>
<feature type="binding site" evidence="12">
    <location>
        <position position="342"/>
    </location>
    <ligand>
        <name>K(+)</name>
        <dbReference type="ChEBI" id="CHEBI:29103"/>
    </ligand>
</feature>
<dbReference type="InterPro" id="IPR003445">
    <property type="entry name" value="Cat_transpt"/>
</dbReference>
<dbReference type="InterPro" id="IPR004772">
    <property type="entry name" value="TrkH"/>
</dbReference>
<evidence type="ECO:0000256" key="6">
    <source>
        <dbReference type="ARBA" id="ARBA00022538"/>
    </source>
</evidence>
<dbReference type="Pfam" id="PF02386">
    <property type="entry name" value="TrkH"/>
    <property type="match status" value="1"/>
</dbReference>
<dbReference type="EMBL" id="CP036267">
    <property type="protein sequence ID" value="QDT35161.1"/>
    <property type="molecule type" value="Genomic_DNA"/>
</dbReference>
<evidence type="ECO:0000256" key="4">
    <source>
        <dbReference type="ARBA" id="ARBA00022475"/>
    </source>
</evidence>
<evidence type="ECO:0000256" key="3">
    <source>
        <dbReference type="ARBA" id="ARBA00022448"/>
    </source>
</evidence>
<dbReference type="RefSeq" id="WP_197441875.1">
    <property type="nucleotide sequence ID" value="NZ_CP036267.1"/>
</dbReference>
<dbReference type="GO" id="GO:0046872">
    <property type="term" value="F:metal ion binding"/>
    <property type="evidence" value="ECO:0007669"/>
    <property type="project" value="UniProtKB-KW"/>
</dbReference>
<evidence type="ECO:0000256" key="9">
    <source>
        <dbReference type="ARBA" id="ARBA00022989"/>
    </source>
</evidence>
<keyword evidence="4" id="KW-1003">Cell membrane</keyword>
<feature type="transmembrane region" description="Helical" evidence="13">
    <location>
        <begin position="43"/>
        <end position="64"/>
    </location>
</feature>
<feature type="binding site" evidence="12">
    <location>
        <position position="236"/>
    </location>
    <ligand>
        <name>K(+)</name>
        <dbReference type="ChEBI" id="CHEBI:29103"/>
    </ligand>
</feature>
<feature type="transmembrane region" description="Helical" evidence="13">
    <location>
        <begin position="420"/>
        <end position="441"/>
    </location>
</feature>
<evidence type="ECO:0000256" key="13">
    <source>
        <dbReference type="SAM" id="Phobius"/>
    </source>
</evidence>